<evidence type="ECO:0000256" key="1">
    <source>
        <dbReference type="SAM" id="SignalP"/>
    </source>
</evidence>
<evidence type="ECO:0000313" key="2">
    <source>
        <dbReference type="EMBL" id="UYQ95268.1"/>
    </source>
</evidence>
<name>A0ABY6J6G9_9BACT</name>
<evidence type="ECO:0000313" key="3">
    <source>
        <dbReference type="Proteomes" id="UP001162741"/>
    </source>
</evidence>
<accession>A0ABY6J6G9</accession>
<organism evidence="2 3">
    <name type="scientific">Chitinophaga horti</name>
    <dbReference type="NCBI Taxonomy" id="2920382"/>
    <lineage>
        <taxon>Bacteria</taxon>
        <taxon>Pseudomonadati</taxon>
        <taxon>Bacteroidota</taxon>
        <taxon>Chitinophagia</taxon>
        <taxon>Chitinophagales</taxon>
        <taxon>Chitinophagaceae</taxon>
        <taxon>Chitinophaga</taxon>
    </lineage>
</organism>
<proteinExistence type="predicted"/>
<dbReference type="Pfam" id="PF17170">
    <property type="entry name" value="DUF5128"/>
    <property type="match status" value="1"/>
</dbReference>
<protein>
    <submittedName>
        <fullName evidence="2">6-bladed beta-propeller</fullName>
    </submittedName>
</protein>
<keyword evidence="1" id="KW-0732">Signal</keyword>
<dbReference type="Proteomes" id="UP001162741">
    <property type="component" value="Chromosome"/>
</dbReference>
<feature type="chain" id="PRO_5045189696" evidence="1">
    <location>
        <begin position="24"/>
        <end position="404"/>
    </location>
</feature>
<dbReference type="RefSeq" id="WP_264283036.1">
    <property type="nucleotide sequence ID" value="NZ_CP107006.1"/>
</dbReference>
<sequence length="404" mass="46047">MKILYNMISVGLLLVLLPGPSSAQPTELRIDPAAAVGAKAVQVFKQINYIPLETKPGSVFGKIDQMRVTREYFIILDHTTNAILVFKKNGDFHARILGKTTREEPREAISTMTVDPVRNEVLFTKATGKYLHRYNFDAKRVGALPIATPMYDFHSFGDGQLAKALSYQAKPEVDSNAYKLHVTQGNAVQRHFPYKPADGKWLYYAREQSMFLPGNLDTTVLFSWMFDYHVYELTPGTLKMAYRFVLPMAASLPGDFLTSASYPARKFDWLIQHPEKVFSIGYVLRRQHLLFFRLQDFNDADNSFLYNLRTGGLVCLQKISPDASNWYMPVAYDGEGRPEFSQTNFLDMDADYLYTAYSADAMFRFKDANAEREIEYPGMLYGLFNFGSRKNNPVIVQLKLQPGL</sequence>
<gene>
    <name evidence="2" type="ORF">MKQ68_09180</name>
</gene>
<feature type="signal peptide" evidence="1">
    <location>
        <begin position="1"/>
        <end position="23"/>
    </location>
</feature>
<dbReference type="EMBL" id="CP107006">
    <property type="protein sequence ID" value="UYQ95268.1"/>
    <property type="molecule type" value="Genomic_DNA"/>
</dbReference>
<reference evidence="2" key="1">
    <citation type="submission" date="2022-10" db="EMBL/GenBank/DDBJ databases">
        <title>Chitinophaga sp. nov., isolated from soil.</title>
        <authorList>
            <person name="Jeon C.O."/>
        </authorList>
    </citation>
    <scope>NUCLEOTIDE SEQUENCE</scope>
    <source>
        <strain evidence="2">R8</strain>
    </source>
</reference>
<keyword evidence="3" id="KW-1185">Reference proteome</keyword>